<name>A0ABX1C8C6_9ACTN</name>
<keyword evidence="2" id="KW-1185">Reference proteome</keyword>
<evidence type="ECO:0000313" key="1">
    <source>
        <dbReference type="EMBL" id="NJQ13477.1"/>
    </source>
</evidence>
<sequence length="55" mass="5945">MLLDALFHSELFVKLLARSAVGVPADRTQGTHHGQGLLQHLCAGQAQRDTAESTF</sequence>
<gene>
    <name evidence="1" type="ORF">HCN52_00545</name>
</gene>
<dbReference type="Proteomes" id="UP000727056">
    <property type="component" value="Unassembled WGS sequence"/>
</dbReference>
<accession>A0ABX1C8C6</accession>
<dbReference type="EMBL" id="JAAVJC010000002">
    <property type="protein sequence ID" value="NJQ13477.1"/>
    <property type="molecule type" value="Genomic_DNA"/>
</dbReference>
<protein>
    <submittedName>
        <fullName evidence="1">Uncharacterized protein</fullName>
    </submittedName>
</protein>
<evidence type="ECO:0000313" key="2">
    <source>
        <dbReference type="Proteomes" id="UP000727056"/>
    </source>
</evidence>
<proteinExistence type="predicted"/>
<comment type="caution">
    <text evidence="1">The sequence shown here is derived from an EMBL/GenBank/DDBJ whole genome shotgun (WGS) entry which is preliminary data.</text>
</comment>
<reference evidence="1 2" key="1">
    <citation type="submission" date="2020-03" db="EMBL/GenBank/DDBJ databases">
        <title>Draft genome of Streptomyces sp. ventii, isolated from the Axial Seamount in the Pacific Ocean, and resequencing of the two type strains Streptomyces lonarensis strain NCL 716 and Streptomyces bohaiensis strain 11A07.</title>
        <authorList>
            <person name="Loughran R.M."/>
            <person name="Pfannmuller K.M."/>
            <person name="Wasson B.J."/>
            <person name="Deadmond M.C."/>
            <person name="Paddock B.E."/>
            <person name="Koyack M.J."/>
            <person name="Gallegos D.A."/>
            <person name="Mitchell E.A."/>
            <person name="Ushijima B."/>
            <person name="Saw J.H."/>
            <person name="Mcphail K.L."/>
            <person name="Videau P."/>
        </authorList>
    </citation>
    <scope>NUCLEOTIDE SEQUENCE [LARGE SCALE GENOMIC DNA]</scope>
    <source>
        <strain evidence="1 2">11A07</strain>
    </source>
</reference>
<organism evidence="1 2">
    <name type="scientific">Streptomyces bohaiensis</name>
    <dbReference type="NCBI Taxonomy" id="1431344"/>
    <lineage>
        <taxon>Bacteria</taxon>
        <taxon>Bacillati</taxon>
        <taxon>Actinomycetota</taxon>
        <taxon>Actinomycetes</taxon>
        <taxon>Kitasatosporales</taxon>
        <taxon>Streptomycetaceae</taxon>
        <taxon>Streptomyces</taxon>
    </lineage>
</organism>